<dbReference type="GO" id="GO:0004222">
    <property type="term" value="F:metalloendopeptidase activity"/>
    <property type="evidence" value="ECO:0007669"/>
    <property type="project" value="TreeGrafter"/>
</dbReference>
<feature type="domain" description="M23ase beta-sheet core" evidence="3">
    <location>
        <begin position="282"/>
        <end position="374"/>
    </location>
</feature>
<proteinExistence type="predicted"/>
<keyword evidence="1" id="KW-0175">Coiled coil</keyword>
<dbReference type="InterPro" id="IPR011055">
    <property type="entry name" value="Dup_hybrid_motif"/>
</dbReference>
<evidence type="ECO:0000256" key="2">
    <source>
        <dbReference type="SAM" id="SignalP"/>
    </source>
</evidence>
<dbReference type="FunFam" id="2.70.70.10:FF:000003">
    <property type="entry name" value="Murein hydrolase activator EnvC"/>
    <property type="match status" value="1"/>
</dbReference>
<sequence length="379" mass="42053">MHLIRFFLLIIIFSTTSFVLAAESAKQALQDLDSINSAIAEIDDWLETASNRQSSAEKNLEEATREVAQVTQAMSSLESVIAEKQGELIDLQAHQNSIAKEISTQQILLQQAIRLAYITSDQSFLKILLNQEDFSESSRMLYYSRLFSEAQTAKIENYQASLIELATVNGNLSTTLTRLNEQQTQLNFQTTELTKARENRASALARVNREIAERNSALENLEVSQAEIEALLEEIRRAMEGVTSFADVPPFEDARGELPLPTAGRITSQFGSRYGDGNLTRQGIMFSTQSGSPILAVHAGRVVFSDWLRGSGLLVIIDHGDGYMSLYGSNQSLAKRAGEWVDKGEVIATSGDNGIINRPGLYFEIRHRGEAQNPSSWLR</sequence>
<feature type="signal peptide" evidence="2">
    <location>
        <begin position="1"/>
        <end position="21"/>
    </location>
</feature>
<dbReference type="Gene3D" id="2.70.70.10">
    <property type="entry name" value="Glucose Permease (Domain IIA)"/>
    <property type="match status" value="1"/>
</dbReference>
<feature type="chain" id="PRO_5012675715" description="M23ase beta-sheet core domain-containing protein" evidence="2">
    <location>
        <begin position="22"/>
        <end position="379"/>
    </location>
</feature>
<feature type="coiled-coil region" evidence="1">
    <location>
        <begin position="46"/>
        <end position="80"/>
    </location>
</feature>
<accession>A0A2A5WB72</accession>
<comment type="caution">
    <text evidence="4">The sequence shown here is derived from an EMBL/GenBank/DDBJ whole genome shotgun (WGS) entry which is preliminary data.</text>
</comment>
<dbReference type="Gene3D" id="6.10.250.3150">
    <property type="match status" value="1"/>
</dbReference>
<dbReference type="InterPro" id="IPR050570">
    <property type="entry name" value="Cell_wall_metabolism_enzyme"/>
</dbReference>
<dbReference type="Proteomes" id="UP000219329">
    <property type="component" value="Unassembled WGS sequence"/>
</dbReference>
<protein>
    <recommendedName>
        <fullName evidence="3">M23ase beta-sheet core domain-containing protein</fullName>
    </recommendedName>
</protein>
<name>A0A2A5WB72_9GAMM</name>
<reference evidence="4 5" key="1">
    <citation type="submission" date="2017-08" db="EMBL/GenBank/DDBJ databases">
        <title>Fine stratification of microbial communities through a metagenomic profile of the photic zone.</title>
        <authorList>
            <person name="Haro-Moreno J.M."/>
            <person name="Lopez-Perez M."/>
            <person name="De La Torre J."/>
            <person name="Picazo A."/>
            <person name="Camacho A."/>
            <person name="Rodriguez-Valera F."/>
        </authorList>
    </citation>
    <scope>NUCLEOTIDE SEQUENCE [LARGE SCALE GENOMIC DNA]</scope>
    <source>
        <strain evidence="4">MED-G28</strain>
    </source>
</reference>
<keyword evidence="2" id="KW-0732">Signal</keyword>
<dbReference type="PANTHER" id="PTHR21666:SF270">
    <property type="entry name" value="MUREIN HYDROLASE ACTIVATOR ENVC"/>
    <property type="match status" value="1"/>
</dbReference>
<dbReference type="SUPFAM" id="SSF51261">
    <property type="entry name" value="Duplicated hybrid motif"/>
    <property type="match status" value="1"/>
</dbReference>
<dbReference type="CDD" id="cd12797">
    <property type="entry name" value="M23_peptidase"/>
    <property type="match status" value="1"/>
</dbReference>
<dbReference type="AlphaFoldDB" id="A0A2A5WB72"/>
<dbReference type="PANTHER" id="PTHR21666">
    <property type="entry name" value="PEPTIDASE-RELATED"/>
    <property type="match status" value="1"/>
</dbReference>
<feature type="coiled-coil region" evidence="1">
    <location>
        <begin position="179"/>
        <end position="241"/>
    </location>
</feature>
<dbReference type="EMBL" id="NTJZ01000007">
    <property type="protein sequence ID" value="PDH33672.1"/>
    <property type="molecule type" value="Genomic_DNA"/>
</dbReference>
<gene>
    <name evidence="4" type="ORF">CNF02_08070</name>
</gene>
<evidence type="ECO:0000313" key="4">
    <source>
        <dbReference type="EMBL" id="PDH33672.1"/>
    </source>
</evidence>
<evidence type="ECO:0000313" key="5">
    <source>
        <dbReference type="Proteomes" id="UP000219329"/>
    </source>
</evidence>
<evidence type="ECO:0000256" key="1">
    <source>
        <dbReference type="SAM" id="Coils"/>
    </source>
</evidence>
<organism evidence="4 5">
    <name type="scientific">OM182 bacterium MED-G28</name>
    <dbReference type="NCBI Taxonomy" id="1986256"/>
    <lineage>
        <taxon>Bacteria</taxon>
        <taxon>Pseudomonadati</taxon>
        <taxon>Pseudomonadota</taxon>
        <taxon>Gammaproteobacteria</taxon>
        <taxon>OMG group</taxon>
        <taxon>OM182 clade</taxon>
    </lineage>
</organism>
<evidence type="ECO:0000259" key="3">
    <source>
        <dbReference type="Pfam" id="PF01551"/>
    </source>
</evidence>
<dbReference type="Pfam" id="PF01551">
    <property type="entry name" value="Peptidase_M23"/>
    <property type="match status" value="1"/>
</dbReference>
<dbReference type="InterPro" id="IPR016047">
    <property type="entry name" value="M23ase_b-sheet_dom"/>
</dbReference>